<dbReference type="RefSeq" id="WP_106526129.1">
    <property type="nucleotide sequence ID" value="NZ_PYAW01000001.1"/>
</dbReference>
<evidence type="ECO:0000313" key="3">
    <source>
        <dbReference type="EMBL" id="PSL48851.1"/>
    </source>
</evidence>
<proteinExistence type="predicted"/>
<dbReference type="Gene3D" id="3.40.50.1460">
    <property type="match status" value="1"/>
</dbReference>
<sequence>MKLNYIFLILLLIFPWGKQGAHAQNGQRHYKNNSVLAKGSWYKLAITAPGIYKIDIPFLNNLGINTQQLLSAKIRLFGNGGQLLGEPNSTPRYDDLPEVALYAADGGDGYLNGNDYMLFYAPGPHRWDFNSTWKTFTHQYNLYSDTAWYYINTDEDGVRVQADNSFLQPGVPEYTFDYHAFYERDSLNFLNSGKQWWGQEFSKVLGLSRTYNFTLPAAPVGPVSVSIRAAARSSSGCNFNVTVNNAAAGNIYLLPVTDNIFEGVATAAAATGTAVANQSQLVIGVDFAQGNINDHGWLDYLEVQARCPLVMPAAGPLDFRSSVYVGSGQNTSYVIHNVQAQTKIWDVTDALHPVAVNTVLQGDSLLFTGKNEQLHEYLAFNSSDAGSPAAIGKVPNQDLHGSSSADMIIITTTALRSQAERLAAWHRAQDQLTVQVTTMDQVYNEFASGSPDPTAIRDYVKMFYDRGPAPRYLLLFGAASYDYRQRVKNNTNDVPSWQSDASLDAIRSYVSDDYFGILNDQGDITRTDIPNLLDIGIGRIPARNLDEATLAVNKIIRYRQSATFGAWRNQVTFLADDGDNNLHFNAAEMMSSIIEKNNHLLNIDKIYLDAYPQVVEPTGTRSPEVNKAIDSRIDRGTLILNYSGHGSNSRLAEETVIDAGSTAAWHNENKLPLFITATCDFAPFDDPGITSLGHKVLLQNNGGAIALMTTTRAVFAYSNQVMNANYLKTAFTPQADSTMPALGTAARLAKNITYSSSGDVINNRKFQLLGDPALTLAFPQYRVITDTINGRSVLTGRDTLKGLGHYTIKGHIADAQGNAVTDYNGTLFTTVYDQPSDQKTRGNTPQSQVAAYSLQRNALFQGTQTVTNGQFTVTFVVPKDLNPGEGNGKISYYTNNDTQDGNGYFNNFTTGGLAAEAVADTTGPAIAAWLDKRNFRSGDITGHDPLLIVDLADSSGINISGNSGSYQIIAILDNSEYFVLNDYFEASLNSYRRGSILFPLRGLSTGEHQITIKAWDTYNNAAGATIHFKVAEPDILAVEEVGNYPNPFHDITRFTFLHNQQGVQLQLTLQVFALDGRLVKTMRSTIISTAGRFDGMPWDGRGDAGAKLSPGLYIYRLTIAGNGNTRIKGGKLVLL</sequence>
<dbReference type="CDD" id="cd02258">
    <property type="entry name" value="Peptidase_C25_N"/>
    <property type="match status" value="1"/>
</dbReference>
<dbReference type="GO" id="GO:0008234">
    <property type="term" value="F:cysteine-type peptidase activity"/>
    <property type="evidence" value="ECO:0007669"/>
    <property type="project" value="InterPro"/>
</dbReference>
<keyword evidence="1" id="KW-0732">Signal</keyword>
<dbReference type="AlphaFoldDB" id="A0A2P8HRJ9"/>
<dbReference type="InterPro" id="IPR029030">
    <property type="entry name" value="Caspase-like_dom_sf"/>
</dbReference>
<dbReference type="InterPro" id="IPR001769">
    <property type="entry name" value="Gingipain"/>
</dbReference>
<dbReference type="NCBIfam" id="NF033707">
    <property type="entry name" value="T9SS_sortase"/>
    <property type="match status" value="1"/>
</dbReference>
<evidence type="ECO:0000256" key="1">
    <source>
        <dbReference type="ARBA" id="ARBA00022729"/>
    </source>
</evidence>
<organism evidence="3 4">
    <name type="scientific">Chitinophaga niastensis</name>
    <dbReference type="NCBI Taxonomy" id="536980"/>
    <lineage>
        <taxon>Bacteria</taxon>
        <taxon>Pseudomonadati</taxon>
        <taxon>Bacteroidota</taxon>
        <taxon>Chitinophagia</taxon>
        <taxon>Chitinophagales</taxon>
        <taxon>Chitinophagaceae</taxon>
        <taxon>Chitinophaga</taxon>
    </lineage>
</organism>
<comment type="caution">
    <text evidence="3">The sequence shown here is derived from an EMBL/GenBank/DDBJ whole genome shotgun (WGS) entry which is preliminary data.</text>
</comment>
<dbReference type="Gene3D" id="2.60.40.4070">
    <property type="match status" value="1"/>
</dbReference>
<evidence type="ECO:0000313" key="4">
    <source>
        <dbReference type="Proteomes" id="UP000240971"/>
    </source>
</evidence>
<dbReference type="OrthoDB" id="9809780at2"/>
<dbReference type="SUPFAM" id="SSF52129">
    <property type="entry name" value="Caspase-like"/>
    <property type="match status" value="1"/>
</dbReference>
<gene>
    <name evidence="3" type="ORF">CLV51_101179</name>
</gene>
<accession>A0A2P8HRJ9</accession>
<dbReference type="EMBL" id="PYAW01000001">
    <property type="protein sequence ID" value="PSL48851.1"/>
    <property type="molecule type" value="Genomic_DNA"/>
</dbReference>
<dbReference type="Gene3D" id="3.40.50.10390">
    <property type="entry name" value="Gingipain r, domain 1"/>
    <property type="match status" value="1"/>
</dbReference>
<dbReference type="Proteomes" id="UP000240971">
    <property type="component" value="Unassembled WGS sequence"/>
</dbReference>
<reference evidence="3 4" key="1">
    <citation type="submission" date="2018-03" db="EMBL/GenBank/DDBJ databases">
        <title>Genomic Encyclopedia of Archaeal and Bacterial Type Strains, Phase II (KMG-II): from individual species to whole genera.</title>
        <authorList>
            <person name="Goeker M."/>
        </authorList>
    </citation>
    <scope>NUCLEOTIDE SEQUENCE [LARGE SCALE GENOMIC DNA]</scope>
    <source>
        <strain evidence="3 4">DSM 24859</strain>
    </source>
</reference>
<keyword evidence="4" id="KW-1185">Reference proteome</keyword>
<dbReference type="InterPro" id="IPR029031">
    <property type="entry name" value="Gingipain_N_sf"/>
</dbReference>
<protein>
    <submittedName>
        <fullName evidence="3">Putative secreted protein (Por secretion system target)</fullName>
    </submittedName>
</protein>
<dbReference type="GO" id="GO:0006508">
    <property type="term" value="P:proteolysis"/>
    <property type="evidence" value="ECO:0007669"/>
    <property type="project" value="InterPro"/>
</dbReference>
<dbReference type="Pfam" id="PF01364">
    <property type="entry name" value="Peptidase_C25"/>
    <property type="match status" value="1"/>
</dbReference>
<feature type="domain" description="Gingipain" evidence="2">
    <location>
        <begin position="407"/>
        <end position="776"/>
    </location>
</feature>
<name>A0A2P8HRJ9_CHINA</name>
<evidence type="ECO:0000259" key="2">
    <source>
        <dbReference type="Pfam" id="PF01364"/>
    </source>
</evidence>